<sequence length="76" mass="8567">MNEDSLKQRINLELESLSWNQLTEVGNQAVKLGLIAGHGYHKGQYEILRQGKALLMSPDEALKYLQNLIQSLQEGT</sequence>
<dbReference type="AlphaFoldDB" id="A0A951U8W2"/>
<organism evidence="1 2">
    <name type="scientific">Symplocastrum torsivum CPER-KK1</name>
    <dbReference type="NCBI Taxonomy" id="450513"/>
    <lineage>
        <taxon>Bacteria</taxon>
        <taxon>Bacillati</taxon>
        <taxon>Cyanobacteriota</taxon>
        <taxon>Cyanophyceae</taxon>
        <taxon>Oscillatoriophycideae</taxon>
        <taxon>Oscillatoriales</taxon>
        <taxon>Microcoleaceae</taxon>
        <taxon>Symplocastrum</taxon>
    </lineage>
</organism>
<comment type="caution">
    <text evidence="1">The sequence shown here is derived from an EMBL/GenBank/DDBJ whole genome shotgun (WGS) entry which is preliminary data.</text>
</comment>
<accession>A0A951U8W2</accession>
<evidence type="ECO:0000313" key="1">
    <source>
        <dbReference type="EMBL" id="MBW4542941.1"/>
    </source>
</evidence>
<dbReference type="EMBL" id="JAHHIF010000001">
    <property type="protein sequence ID" value="MBW4542941.1"/>
    <property type="molecule type" value="Genomic_DNA"/>
</dbReference>
<dbReference type="Proteomes" id="UP000753908">
    <property type="component" value="Unassembled WGS sequence"/>
</dbReference>
<gene>
    <name evidence="1" type="ORF">KME25_00610</name>
</gene>
<proteinExistence type="predicted"/>
<reference evidence="1" key="1">
    <citation type="submission" date="2021-05" db="EMBL/GenBank/DDBJ databases">
        <authorList>
            <person name="Pietrasiak N."/>
            <person name="Ward R."/>
            <person name="Stajich J.E."/>
            <person name="Kurbessoian T."/>
        </authorList>
    </citation>
    <scope>NUCLEOTIDE SEQUENCE</scope>
    <source>
        <strain evidence="1">CPER-KK1</strain>
    </source>
</reference>
<protein>
    <submittedName>
        <fullName evidence="1">Uncharacterized protein</fullName>
    </submittedName>
</protein>
<name>A0A951U8W2_9CYAN</name>
<evidence type="ECO:0000313" key="2">
    <source>
        <dbReference type="Proteomes" id="UP000753908"/>
    </source>
</evidence>
<reference evidence="1" key="2">
    <citation type="journal article" date="2022" name="Microbiol. Resour. Announc.">
        <title>Metagenome Sequencing to Explore Phylogenomics of Terrestrial Cyanobacteria.</title>
        <authorList>
            <person name="Ward R.D."/>
            <person name="Stajich J.E."/>
            <person name="Johansen J.R."/>
            <person name="Huntemann M."/>
            <person name="Clum A."/>
            <person name="Foster B."/>
            <person name="Foster B."/>
            <person name="Roux S."/>
            <person name="Palaniappan K."/>
            <person name="Varghese N."/>
            <person name="Mukherjee S."/>
            <person name="Reddy T.B.K."/>
            <person name="Daum C."/>
            <person name="Copeland A."/>
            <person name="Chen I.A."/>
            <person name="Ivanova N.N."/>
            <person name="Kyrpides N.C."/>
            <person name="Shapiro N."/>
            <person name="Eloe-Fadrosh E.A."/>
            <person name="Pietrasiak N."/>
        </authorList>
    </citation>
    <scope>NUCLEOTIDE SEQUENCE</scope>
    <source>
        <strain evidence="1">CPER-KK1</strain>
    </source>
</reference>